<accession>A0A2P6VGI4</accession>
<sequence length="231" mass="25009">MWNGLRTQEALEGGVFRKTSFLSVGTAEEPCPYTAKEPQPERYKGKQFGTQAPKTSKVPKDFFDPTYKPLFEGETYVDRLPYQELQPDKPAKGFLTSDFSKRDEFSMTLRAQQLREQIKHEARVQKLAEQKLAASGAGAAAAAAAAASAAPKAAKQAPLLFDLVFEGETELCIKAKRDTRNPTMLSTERQLGSFRTTNSVHQAAVTAHSPPKAAGGSPAADSKSEGTPTAS</sequence>
<protein>
    <submittedName>
        <fullName evidence="2">Flagellar associated</fullName>
    </submittedName>
</protein>
<dbReference type="Proteomes" id="UP000239649">
    <property type="component" value="Unassembled WGS sequence"/>
</dbReference>
<gene>
    <name evidence="2" type="ORF">C2E20_3785</name>
</gene>
<dbReference type="STRING" id="554055.A0A2P6VGI4"/>
<feature type="compositionally biased region" description="Polar residues" evidence="1">
    <location>
        <begin position="183"/>
        <end position="201"/>
    </location>
</feature>
<dbReference type="AlphaFoldDB" id="A0A2P6VGI4"/>
<keyword evidence="2" id="KW-0969">Cilium</keyword>
<name>A0A2P6VGI4_9CHLO</name>
<dbReference type="OrthoDB" id="10254482at2759"/>
<evidence type="ECO:0000313" key="2">
    <source>
        <dbReference type="EMBL" id="PSC73188.1"/>
    </source>
</evidence>
<keyword evidence="2" id="KW-0282">Flagellum</keyword>
<evidence type="ECO:0000256" key="1">
    <source>
        <dbReference type="SAM" id="MobiDB-lite"/>
    </source>
</evidence>
<feature type="region of interest" description="Disordered" evidence="1">
    <location>
        <begin position="183"/>
        <end position="231"/>
    </location>
</feature>
<comment type="caution">
    <text evidence="2">The sequence shown here is derived from an EMBL/GenBank/DDBJ whole genome shotgun (WGS) entry which is preliminary data.</text>
</comment>
<feature type="compositionally biased region" description="Low complexity" evidence="1">
    <location>
        <begin position="209"/>
        <end position="221"/>
    </location>
</feature>
<proteinExistence type="predicted"/>
<feature type="region of interest" description="Disordered" evidence="1">
    <location>
        <begin position="30"/>
        <end position="61"/>
    </location>
</feature>
<dbReference type="EMBL" id="LHPF02000008">
    <property type="protein sequence ID" value="PSC73188.1"/>
    <property type="molecule type" value="Genomic_DNA"/>
</dbReference>
<evidence type="ECO:0000313" key="3">
    <source>
        <dbReference type="Proteomes" id="UP000239649"/>
    </source>
</evidence>
<organism evidence="2 3">
    <name type="scientific">Micractinium conductrix</name>
    <dbReference type="NCBI Taxonomy" id="554055"/>
    <lineage>
        <taxon>Eukaryota</taxon>
        <taxon>Viridiplantae</taxon>
        <taxon>Chlorophyta</taxon>
        <taxon>core chlorophytes</taxon>
        <taxon>Trebouxiophyceae</taxon>
        <taxon>Chlorellales</taxon>
        <taxon>Chlorellaceae</taxon>
        <taxon>Chlorella clade</taxon>
        <taxon>Micractinium</taxon>
    </lineage>
</organism>
<reference evidence="2 3" key="1">
    <citation type="journal article" date="2018" name="Plant J.">
        <title>Genome sequences of Chlorella sorokiniana UTEX 1602 and Micractinium conductrix SAG 241.80: implications to maltose excretion by a green alga.</title>
        <authorList>
            <person name="Arriola M.B."/>
            <person name="Velmurugan N."/>
            <person name="Zhang Y."/>
            <person name="Plunkett M.H."/>
            <person name="Hondzo H."/>
            <person name="Barney B.M."/>
        </authorList>
    </citation>
    <scope>NUCLEOTIDE SEQUENCE [LARGE SCALE GENOMIC DNA]</scope>
    <source>
        <strain evidence="2 3">SAG 241.80</strain>
    </source>
</reference>
<keyword evidence="2" id="KW-0966">Cell projection</keyword>
<keyword evidence="3" id="KW-1185">Reference proteome</keyword>